<evidence type="ECO:0000313" key="3">
    <source>
        <dbReference type="Proteomes" id="UP000464787"/>
    </source>
</evidence>
<feature type="transmembrane region" description="Helical" evidence="1">
    <location>
        <begin position="38"/>
        <end position="58"/>
    </location>
</feature>
<name>A0A857IYJ7_9BURK</name>
<protein>
    <submittedName>
        <fullName evidence="2">Uncharacterized protein</fullName>
    </submittedName>
</protein>
<keyword evidence="3" id="KW-1185">Reference proteome</keyword>
<proteinExistence type="predicted"/>
<keyword evidence="1" id="KW-0472">Membrane</keyword>
<dbReference type="Proteomes" id="UP000464787">
    <property type="component" value="Chromosome"/>
</dbReference>
<dbReference type="RefSeq" id="WP_160550142.1">
    <property type="nucleotide sequence ID" value="NZ_CP047650.1"/>
</dbReference>
<sequence length="64" mass="6812">MKQNFLFRGIACIVIGLAVLLAPGFLKSPGLQEAVGGSSLVGWFAVVLGVALVAVHLLRRPRKR</sequence>
<dbReference type="KEGG" id="xyk:GT347_00585"/>
<evidence type="ECO:0000313" key="2">
    <source>
        <dbReference type="EMBL" id="QHI96624.1"/>
    </source>
</evidence>
<accession>A0A857IYJ7</accession>
<keyword evidence="1" id="KW-0812">Transmembrane</keyword>
<organism evidence="2 3">
    <name type="scientific">Xylophilus rhododendri</name>
    <dbReference type="NCBI Taxonomy" id="2697032"/>
    <lineage>
        <taxon>Bacteria</taxon>
        <taxon>Pseudomonadati</taxon>
        <taxon>Pseudomonadota</taxon>
        <taxon>Betaproteobacteria</taxon>
        <taxon>Burkholderiales</taxon>
        <taxon>Xylophilus</taxon>
    </lineage>
</organism>
<dbReference type="AlphaFoldDB" id="A0A857IYJ7"/>
<gene>
    <name evidence="2" type="ORF">GT347_00585</name>
</gene>
<dbReference type="EMBL" id="CP047650">
    <property type="protein sequence ID" value="QHI96624.1"/>
    <property type="molecule type" value="Genomic_DNA"/>
</dbReference>
<reference evidence="2 3" key="1">
    <citation type="submission" date="2020-01" db="EMBL/GenBank/DDBJ databases">
        <title>Genome sequencing of strain KACC 21265.</title>
        <authorList>
            <person name="Heo J."/>
            <person name="Kim S.-J."/>
            <person name="Kim J.-S."/>
            <person name="Hong S.-B."/>
            <person name="Kwon S.-W."/>
        </authorList>
    </citation>
    <scope>NUCLEOTIDE SEQUENCE [LARGE SCALE GENOMIC DNA]</scope>
    <source>
        <strain evidence="2 3">KACC 21265</strain>
    </source>
</reference>
<feature type="transmembrane region" description="Helical" evidence="1">
    <location>
        <begin position="5"/>
        <end position="26"/>
    </location>
</feature>
<evidence type="ECO:0000256" key="1">
    <source>
        <dbReference type="SAM" id="Phobius"/>
    </source>
</evidence>
<keyword evidence="1" id="KW-1133">Transmembrane helix</keyword>